<protein>
    <submittedName>
        <fullName evidence="2">Uncharacterized protein</fullName>
    </submittedName>
</protein>
<keyword evidence="3" id="KW-1185">Reference proteome</keyword>
<reference evidence="2" key="1">
    <citation type="submission" date="2020-06" db="EMBL/GenBank/DDBJ databases">
        <authorList>
            <consortium name="Plant Systems Biology data submission"/>
        </authorList>
    </citation>
    <scope>NUCLEOTIDE SEQUENCE</scope>
    <source>
        <strain evidence="2">D6</strain>
    </source>
</reference>
<feature type="compositionally biased region" description="Low complexity" evidence="1">
    <location>
        <begin position="20"/>
        <end position="37"/>
    </location>
</feature>
<feature type="compositionally biased region" description="Basic and acidic residues" evidence="1">
    <location>
        <begin position="76"/>
        <end position="97"/>
    </location>
</feature>
<dbReference type="EMBL" id="CAICTM010000890">
    <property type="protein sequence ID" value="CAB9517927.1"/>
    <property type="molecule type" value="Genomic_DNA"/>
</dbReference>
<evidence type="ECO:0000313" key="3">
    <source>
        <dbReference type="Proteomes" id="UP001153069"/>
    </source>
</evidence>
<feature type="compositionally biased region" description="Basic and acidic residues" evidence="1">
    <location>
        <begin position="211"/>
        <end position="230"/>
    </location>
</feature>
<gene>
    <name evidence="2" type="ORF">SEMRO_892_G216940.1</name>
</gene>
<evidence type="ECO:0000256" key="1">
    <source>
        <dbReference type="SAM" id="MobiDB-lite"/>
    </source>
</evidence>
<dbReference type="AlphaFoldDB" id="A0A9N8EAN3"/>
<name>A0A9N8EAN3_9STRA</name>
<dbReference type="Proteomes" id="UP001153069">
    <property type="component" value="Unassembled WGS sequence"/>
</dbReference>
<feature type="compositionally biased region" description="Low complexity" evidence="1">
    <location>
        <begin position="237"/>
        <end position="248"/>
    </location>
</feature>
<comment type="caution">
    <text evidence="2">The sequence shown here is derived from an EMBL/GenBank/DDBJ whole genome shotgun (WGS) entry which is preliminary data.</text>
</comment>
<evidence type="ECO:0000313" key="2">
    <source>
        <dbReference type="EMBL" id="CAB9517927.1"/>
    </source>
</evidence>
<sequence>MARGLSPVRTTGTAAPVLRSSSPKPNLPSPKTSSKPSWASGKPKLKATARGEAVKKSMDIGSQTRPEGYKPFVPKPFEDMKPEELKEWKQKRSEQEQLAKQSKLVPSVVEESGKETTSSKAVVSSPESKVELKAAPINVGSVAMSETKVPALRSSSPKPKLPSPRTASSTPSWATGKPKLKATARGEAVKKSMDIGSQTRPEGYKPFVPKPFEDMKPKELEEWKQNRSEQQEQLAMQNQSNKVVSSSSPETKVVSKAGNVGSVATSVTEATVSSRESETLASSTRAASNLGRPKRLDRNRGGGEAKEADRDDRNTPRLATRDETLNLEFPSSLSAANMAQLTQMAVDLRGRFLDSIKTVSVVVPPDMAIDTPAQQSNVSDVFAAIGELTRLQDLTIESNRSLSNSTCRNSIATSVVTATLQSIATQFQREKDRYGLVSVRIQNVCLMDDQADLVDFFDALGTINEIPTLKQAQVDVEFTSFRRVKY</sequence>
<feature type="compositionally biased region" description="Polar residues" evidence="1">
    <location>
        <begin position="115"/>
        <end position="127"/>
    </location>
</feature>
<feature type="region of interest" description="Disordered" evidence="1">
    <location>
        <begin position="1"/>
        <end position="322"/>
    </location>
</feature>
<proteinExistence type="predicted"/>
<accession>A0A9N8EAN3</accession>
<feature type="compositionally biased region" description="Polar residues" evidence="1">
    <location>
        <begin position="262"/>
        <end position="287"/>
    </location>
</feature>
<feature type="compositionally biased region" description="Basic and acidic residues" evidence="1">
    <location>
        <begin position="294"/>
        <end position="322"/>
    </location>
</feature>
<organism evidence="2 3">
    <name type="scientific">Seminavis robusta</name>
    <dbReference type="NCBI Taxonomy" id="568900"/>
    <lineage>
        <taxon>Eukaryota</taxon>
        <taxon>Sar</taxon>
        <taxon>Stramenopiles</taxon>
        <taxon>Ochrophyta</taxon>
        <taxon>Bacillariophyta</taxon>
        <taxon>Bacillariophyceae</taxon>
        <taxon>Bacillariophycidae</taxon>
        <taxon>Naviculales</taxon>
        <taxon>Naviculaceae</taxon>
        <taxon>Seminavis</taxon>
    </lineage>
</organism>